<dbReference type="GO" id="GO:0055036">
    <property type="term" value="C:virion membrane"/>
    <property type="evidence" value="ECO:0007669"/>
    <property type="project" value="UniProtKB-SubCell"/>
</dbReference>
<evidence type="ECO:0000256" key="16">
    <source>
        <dbReference type="ARBA" id="ARBA00023180"/>
    </source>
</evidence>
<evidence type="ECO:0000256" key="15">
    <source>
        <dbReference type="ARBA" id="ARBA00023157"/>
    </source>
</evidence>
<keyword evidence="8" id="KW-0812">Transmembrane</keyword>
<dbReference type="GO" id="GO:0019062">
    <property type="term" value="P:virion attachment to host cell"/>
    <property type="evidence" value="ECO:0007669"/>
    <property type="project" value="UniProtKB-KW"/>
</dbReference>
<feature type="non-terminal residue" evidence="20">
    <location>
        <position position="1"/>
    </location>
</feature>
<keyword evidence="13" id="KW-1133">Transmembrane helix</keyword>
<keyword evidence="15" id="KW-1015">Disulfide bond</keyword>
<name>Q64G60_HV1</name>
<evidence type="ECO:0000256" key="1">
    <source>
        <dbReference type="ARBA" id="ARBA00004402"/>
    </source>
</evidence>
<evidence type="ECO:0000256" key="3">
    <source>
        <dbReference type="ARBA" id="ARBA00004563"/>
    </source>
</evidence>
<dbReference type="Gene3D" id="1.20.5.490">
    <property type="entry name" value="Single helix bin"/>
    <property type="match status" value="1"/>
</dbReference>
<evidence type="ECO:0000256" key="11">
    <source>
        <dbReference type="ARBA" id="ARBA00022870"/>
    </source>
</evidence>
<evidence type="ECO:0000256" key="7">
    <source>
        <dbReference type="ARBA" id="ARBA00022685"/>
    </source>
</evidence>
<keyword evidence="5" id="KW-1032">Host cell membrane</keyword>
<keyword evidence="12 20" id="KW-0261">Viral envelope protein</keyword>
<organism evidence="20">
    <name type="scientific">Human immunodeficiency virus type 1</name>
    <name type="common">HIV-1</name>
    <dbReference type="NCBI Taxonomy" id="11676"/>
    <lineage>
        <taxon>Viruses</taxon>
        <taxon>Riboviria</taxon>
        <taxon>Pararnavirae</taxon>
        <taxon>Artverviricota</taxon>
        <taxon>Revtraviricetes</taxon>
        <taxon>Ortervirales</taxon>
        <taxon>Retroviridae</taxon>
        <taxon>Orthoretrovirinae</taxon>
        <taxon>Lentivirus</taxon>
        <taxon>Lentivirus humimdef1</taxon>
    </lineage>
</organism>
<gene>
    <name evidence="20" type="primary">env</name>
</gene>
<keyword evidence="6" id="KW-0945">Host-virus interaction</keyword>
<comment type="subcellular location">
    <subcellularLocation>
        <location evidence="2">Host cell membrane</location>
        <topology evidence="2">Peripheral membrane protein</topology>
    </subcellularLocation>
    <subcellularLocation>
        <location evidence="1">Host cell membrane</location>
        <topology evidence="1">Single-pass type I membrane protein</topology>
    </subcellularLocation>
    <subcellularLocation>
        <location evidence="4">Virion membrane</location>
        <topology evidence="4">Peripheral membrane protein</topology>
    </subcellularLocation>
    <subcellularLocation>
        <location evidence="3">Virion membrane</location>
        <topology evidence="3">Single-pass type I membrane protein</topology>
    </subcellularLocation>
</comment>
<protein>
    <recommendedName>
        <fullName evidence="18">Env polyprotein</fullName>
    </recommendedName>
</protein>
<dbReference type="Gene3D" id="1.10.287.210">
    <property type="match status" value="1"/>
</dbReference>
<keyword evidence="11" id="KW-1043">Host membrane</keyword>
<evidence type="ECO:0000256" key="5">
    <source>
        <dbReference type="ARBA" id="ARBA00022511"/>
    </source>
</evidence>
<accession>Q64G60</accession>
<evidence type="ECO:0000256" key="4">
    <source>
        <dbReference type="ARBA" id="ARBA00004650"/>
    </source>
</evidence>
<keyword evidence="17" id="KW-1160">Virus entry into host cell</keyword>
<dbReference type="GO" id="GO:0020002">
    <property type="term" value="C:host cell plasma membrane"/>
    <property type="evidence" value="ECO:0007669"/>
    <property type="project" value="UniProtKB-SubCell"/>
</dbReference>
<keyword evidence="10" id="KW-0946">Virion</keyword>
<keyword evidence="7" id="KW-0165">Cleavage on pair of basic residues</keyword>
<evidence type="ECO:0000256" key="14">
    <source>
        <dbReference type="ARBA" id="ARBA00023136"/>
    </source>
</evidence>
<sequence length="136" mass="16176">RYRGATAYVRTHSLGHYTAPGKSPGCRKGYLKDQQLLGIWGCSGKLYLQPLNVPLELLAGVTSLKKEIWNNMTWMQWEREIGNYTDTIYGLLEESQTQQEMNEQELLPLDKWPNLWNWFDISHWLWIKNFIMKWRL</sequence>
<evidence type="ECO:0000256" key="13">
    <source>
        <dbReference type="ARBA" id="ARBA00022989"/>
    </source>
</evidence>
<dbReference type="GO" id="GO:0005198">
    <property type="term" value="F:structural molecule activity"/>
    <property type="evidence" value="ECO:0007669"/>
    <property type="project" value="InterPro"/>
</dbReference>
<evidence type="ECO:0000256" key="10">
    <source>
        <dbReference type="ARBA" id="ARBA00022844"/>
    </source>
</evidence>
<feature type="domain" description="Retroviral envelope protein GP41-like" evidence="19">
    <location>
        <begin position="66"/>
        <end position="132"/>
    </location>
</feature>
<evidence type="ECO:0000256" key="2">
    <source>
        <dbReference type="ARBA" id="ARBA00004505"/>
    </source>
</evidence>
<dbReference type="InterPro" id="IPR000328">
    <property type="entry name" value="GP41-like"/>
</dbReference>
<keyword evidence="16" id="KW-0325">Glycoprotein</keyword>
<evidence type="ECO:0000256" key="18">
    <source>
        <dbReference type="ARBA" id="ARBA00029888"/>
    </source>
</evidence>
<keyword evidence="9" id="KW-1161">Viral attachment to host cell</keyword>
<evidence type="ECO:0000256" key="12">
    <source>
        <dbReference type="ARBA" id="ARBA00022879"/>
    </source>
</evidence>
<dbReference type="GO" id="GO:0019031">
    <property type="term" value="C:viral envelope"/>
    <property type="evidence" value="ECO:0007669"/>
    <property type="project" value="UniProtKB-KW"/>
</dbReference>
<evidence type="ECO:0000256" key="9">
    <source>
        <dbReference type="ARBA" id="ARBA00022804"/>
    </source>
</evidence>
<reference evidence="20" key="1">
    <citation type="journal article" date="2005" name="AIDS Res. Hum. Retroviruses">
        <title>HIV type 1 subtypes in circulation in northern Kenya.</title>
        <authorList>
            <person name="Khamadi S.A."/>
            <person name="Ochieng W."/>
            <person name="Lihana R.W."/>
            <person name="Kinyua J."/>
            <person name="Muriuki J."/>
            <person name="Mwangi J."/>
            <person name="Lwembe R."/>
            <person name="Kiptoo M."/>
            <person name="Osman S."/>
            <person name="Lagat N."/>
            <person name="Pelle R."/>
            <person name="Muigai A."/>
            <person name="Carter J.Y."/>
            <person name="Oishi I."/>
            <person name="Ichimura H."/>
            <person name="Mwaniki D.L."/>
            <person name="Okoth F.A."/>
            <person name="Mpoke S."/>
            <person name="Songok E.M."/>
        </authorList>
    </citation>
    <scope>NUCLEOTIDE SEQUENCE</scope>
    <source>
        <strain evidence="20">MYDH062</strain>
    </source>
</reference>
<proteinExistence type="predicted"/>
<evidence type="ECO:0000256" key="17">
    <source>
        <dbReference type="ARBA" id="ARBA00023296"/>
    </source>
</evidence>
<evidence type="ECO:0000256" key="8">
    <source>
        <dbReference type="ARBA" id="ARBA00022692"/>
    </source>
</evidence>
<dbReference type="SUPFAM" id="SSF58069">
    <property type="entry name" value="Virus ectodomain"/>
    <property type="match status" value="1"/>
</dbReference>
<evidence type="ECO:0000256" key="6">
    <source>
        <dbReference type="ARBA" id="ARBA00022581"/>
    </source>
</evidence>
<keyword evidence="14" id="KW-0472">Membrane</keyword>
<dbReference type="GO" id="GO:0046718">
    <property type="term" value="P:symbiont entry into host cell"/>
    <property type="evidence" value="ECO:0007669"/>
    <property type="project" value="UniProtKB-KW"/>
</dbReference>
<evidence type="ECO:0000313" key="20">
    <source>
        <dbReference type="EMBL" id="AAU21273.1"/>
    </source>
</evidence>
<dbReference type="EMBL" id="AY698005">
    <property type="protein sequence ID" value="AAU21273.1"/>
    <property type="molecule type" value="Genomic_DNA"/>
</dbReference>
<organismHost>
    <name type="scientific">Homo sapiens</name>
    <name type="common">Human</name>
    <dbReference type="NCBI Taxonomy" id="9606"/>
</organismHost>
<dbReference type="Pfam" id="PF00517">
    <property type="entry name" value="GP41"/>
    <property type="match status" value="1"/>
</dbReference>
<evidence type="ECO:0000259" key="19">
    <source>
        <dbReference type="Pfam" id="PF00517"/>
    </source>
</evidence>
<feature type="non-terminal residue" evidence="20">
    <location>
        <position position="136"/>
    </location>
</feature>